<organism evidence="3 4">
    <name type="scientific">Halogranum amylolyticum</name>
    <dbReference type="NCBI Taxonomy" id="660520"/>
    <lineage>
        <taxon>Archaea</taxon>
        <taxon>Methanobacteriati</taxon>
        <taxon>Methanobacteriota</taxon>
        <taxon>Stenosarchaea group</taxon>
        <taxon>Halobacteria</taxon>
        <taxon>Halobacteriales</taxon>
        <taxon>Haloferacaceae</taxon>
    </lineage>
</organism>
<dbReference type="EMBL" id="FODV01000004">
    <property type="protein sequence ID" value="SEO73168.1"/>
    <property type="molecule type" value="Genomic_DNA"/>
</dbReference>
<reference evidence="4" key="1">
    <citation type="submission" date="2016-10" db="EMBL/GenBank/DDBJ databases">
        <authorList>
            <person name="Varghese N."/>
            <person name="Submissions S."/>
        </authorList>
    </citation>
    <scope>NUCLEOTIDE SEQUENCE [LARGE SCALE GENOMIC DNA]</scope>
    <source>
        <strain evidence="4">CGMCC 1.10121</strain>
    </source>
</reference>
<name>A0A1H8S4B8_9EURY</name>
<feature type="domain" description="HVO-A0261-like N-terminal" evidence="2">
    <location>
        <begin position="9"/>
        <end position="79"/>
    </location>
</feature>
<proteinExistence type="predicted"/>
<protein>
    <submittedName>
        <fullName evidence="3">Predicted transcriptional regulator, contains HTH domain</fullName>
    </submittedName>
</protein>
<dbReference type="SUPFAM" id="SSF46785">
    <property type="entry name" value="Winged helix' DNA-binding domain"/>
    <property type="match status" value="1"/>
</dbReference>
<gene>
    <name evidence="3" type="ORF">SAMN04487948_104422</name>
</gene>
<dbReference type="InterPro" id="IPR036390">
    <property type="entry name" value="WH_DNA-bd_sf"/>
</dbReference>
<evidence type="ECO:0000313" key="4">
    <source>
        <dbReference type="Proteomes" id="UP000199126"/>
    </source>
</evidence>
<dbReference type="Pfam" id="PF25213">
    <property type="entry name" value="HVO_A0261_N"/>
    <property type="match status" value="1"/>
</dbReference>
<accession>A0A1H8S4B8</accession>
<dbReference type="AlphaFoldDB" id="A0A1H8S4B8"/>
<dbReference type="InterPro" id="IPR013561">
    <property type="entry name" value="FilR1_middle_dom"/>
</dbReference>
<dbReference type="InterPro" id="IPR057527">
    <property type="entry name" value="HVO_A0261-like_N"/>
</dbReference>
<keyword evidence="4" id="KW-1185">Reference proteome</keyword>
<dbReference type="Pfam" id="PF08350">
    <property type="entry name" value="FilR1_middle"/>
    <property type="match status" value="1"/>
</dbReference>
<evidence type="ECO:0000259" key="1">
    <source>
        <dbReference type="Pfam" id="PF08350"/>
    </source>
</evidence>
<evidence type="ECO:0000259" key="2">
    <source>
        <dbReference type="Pfam" id="PF25213"/>
    </source>
</evidence>
<dbReference type="Proteomes" id="UP000199126">
    <property type="component" value="Unassembled WGS sequence"/>
</dbReference>
<feature type="domain" description="Methanogenesis regulatory protein FilR1 middle" evidence="1">
    <location>
        <begin position="116"/>
        <end position="242"/>
    </location>
</feature>
<sequence>MEVMEVLLRRSSFVEAFAEGQKDKRTLVEELSCSRSTVDRSIRELETLGVAECVDGKYCLTPFGEMARTAFADFEERLDQWFRFAPFLQWLPHDELGLDVELLADADLYLPEPGDPWAMVNRHVTVAAQASEMRLVLPLTGLHAHRVIRERIVDAGAQATVVTTSEVVHTYQSDDAYAPLTEEMAETERYALYQYDDPVPCFVGLLDGTVQIGVDDGGEPKALVEGESPALREWAEATIDEFERAATPVVTAAEPVEH</sequence>
<evidence type="ECO:0000313" key="3">
    <source>
        <dbReference type="EMBL" id="SEO73168.1"/>
    </source>
</evidence>